<comment type="caution">
    <text evidence="3">The sequence shown here is derived from an EMBL/GenBank/DDBJ whole genome shotgun (WGS) entry which is preliminary data.</text>
</comment>
<evidence type="ECO:0000259" key="2">
    <source>
        <dbReference type="Pfam" id="PF20231"/>
    </source>
</evidence>
<evidence type="ECO:0000313" key="4">
    <source>
        <dbReference type="Proteomes" id="UP001215598"/>
    </source>
</evidence>
<organism evidence="3 4">
    <name type="scientific">Mycena metata</name>
    <dbReference type="NCBI Taxonomy" id="1033252"/>
    <lineage>
        <taxon>Eukaryota</taxon>
        <taxon>Fungi</taxon>
        <taxon>Dikarya</taxon>
        <taxon>Basidiomycota</taxon>
        <taxon>Agaricomycotina</taxon>
        <taxon>Agaricomycetes</taxon>
        <taxon>Agaricomycetidae</taxon>
        <taxon>Agaricales</taxon>
        <taxon>Marasmiineae</taxon>
        <taxon>Mycenaceae</taxon>
        <taxon>Mycena</taxon>
    </lineage>
</organism>
<dbReference type="AlphaFoldDB" id="A0AAD7I7G9"/>
<accession>A0AAD7I7G9</accession>
<gene>
    <name evidence="3" type="ORF">B0H16DRAFT_1764136</name>
</gene>
<evidence type="ECO:0000256" key="1">
    <source>
        <dbReference type="SAM" id="MobiDB-lite"/>
    </source>
</evidence>
<feature type="region of interest" description="Disordered" evidence="1">
    <location>
        <begin position="930"/>
        <end position="965"/>
    </location>
</feature>
<feature type="compositionally biased region" description="Acidic residues" evidence="1">
    <location>
        <begin position="872"/>
        <end position="888"/>
    </location>
</feature>
<evidence type="ECO:0000313" key="3">
    <source>
        <dbReference type="EMBL" id="KAJ7736491.1"/>
    </source>
</evidence>
<keyword evidence="4" id="KW-1185">Reference proteome</keyword>
<feature type="compositionally biased region" description="Basic residues" evidence="1">
    <location>
        <begin position="847"/>
        <end position="856"/>
    </location>
</feature>
<dbReference type="InterPro" id="IPR046496">
    <property type="entry name" value="DUF6589"/>
</dbReference>
<feature type="region of interest" description="Disordered" evidence="1">
    <location>
        <begin position="1"/>
        <end position="23"/>
    </location>
</feature>
<dbReference type="EMBL" id="JARKIB010000121">
    <property type="protein sequence ID" value="KAJ7736491.1"/>
    <property type="molecule type" value="Genomic_DNA"/>
</dbReference>
<dbReference type="Proteomes" id="UP001215598">
    <property type="component" value="Unassembled WGS sequence"/>
</dbReference>
<feature type="region of interest" description="Disordered" evidence="1">
    <location>
        <begin position="846"/>
        <end position="896"/>
    </location>
</feature>
<dbReference type="Pfam" id="PF20231">
    <property type="entry name" value="DUF6589"/>
    <property type="match status" value="1"/>
</dbReference>
<feature type="domain" description="DUF6589" evidence="2">
    <location>
        <begin position="356"/>
        <end position="800"/>
    </location>
</feature>
<proteinExistence type="predicted"/>
<feature type="compositionally biased region" description="Basic residues" evidence="1">
    <location>
        <begin position="954"/>
        <end position="965"/>
    </location>
</feature>
<protein>
    <recommendedName>
        <fullName evidence="2">DUF6589 domain-containing protein</fullName>
    </recommendedName>
</protein>
<reference evidence="3" key="1">
    <citation type="submission" date="2023-03" db="EMBL/GenBank/DDBJ databases">
        <title>Massive genome expansion in bonnet fungi (Mycena s.s.) driven by repeated elements and novel gene families across ecological guilds.</title>
        <authorList>
            <consortium name="Lawrence Berkeley National Laboratory"/>
            <person name="Harder C.B."/>
            <person name="Miyauchi S."/>
            <person name="Viragh M."/>
            <person name="Kuo A."/>
            <person name="Thoen E."/>
            <person name="Andreopoulos B."/>
            <person name="Lu D."/>
            <person name="Skrede I."/>
            <person name="Drula E."/>
            <person name="Henrissat B."/>
            <person name="Morin E."/>
            <person name="Kohler A."/>
            <person name="Barry K."/>
            <person name="LaButti K."/>
            <person name="Morin E."/>
            <person name="Salamov A."/>
            <person name="Lipzen A."/>
            <person name="Mereny Z."/>
            <person name="Hegedus B."/>
            <person name="Baldrian P."/>
            <person name="Stursova M."/>
            <person name="Weitz H."/>
            <person name="Taylor A."/>
            <person name="Grigoriev I.V."/>
            <person name="Nagy L.G."/>
            <person name="Martin F."/>
            <person name="Kauserud H."/>
        </authorList>
    </citation>
    <scope>NUCLEOTIDE SEQUENCE</scope>
    <source>
        <strain evidence="3">CBHHK182m</strain>
    </source>
</reference>
<name>A0AAD7I7G9_9AGAR</name>
<sequence length="965" mass="107531">MDETDELPQWAPPQTPQPYQTPALSSTFTFRSYDGTLGGTALPFTNTTPTASHDYTPLASAFSFTPTHTPQAGIPVYPLGKRRRLNTFRSAGRDAKRSQTHAQMAKAFLGGRGKFTPSAVLTCWLKSADGVLPAGSSHHTEMFSVETPYTNIGPIRPALTAFALQTVGRFFARRADDAEELMWVKFGDNTISVVGEILERHLSAAWYLMDKIAMRKPRTHEGVMAIRKNRPSSGVIIHALSDLLFCRSRDANLLPLARGILYFGSSVPAEIMAYNSRIGTMPAYSTVYRNLEGLTVTLTHGRDATKAGTLLFDNVQNLARVRDHRIERENHMNVGMSALWVEAWPSIDVALLGYLDQEDADEAGYLQWLEVLVRCIKVLNGHIPDVKARSRATAKLLIEPERSVVHVLGPSGKKQTIPAELKEGLFDFLAQIGQTRDQYLRRKLPIGGDGLSYAMLLQLQAYLQFHKNPFQSLEIVEPQLQVWHTKWTDVIRVFQTHWGRTSGKSTNPTSLGHSAAKIGRPAPSNMKKVDFYPGSQLLYLVLDARMLDCWLVLGTTDIFAHFETLAAAKKLPDLDALAEIARRLHRTYSTARARDHALHDTGSTTAWAKTIPQGSAWVPIDVENSSLDAAKTKKKTAAKKKEPPKAPCKGDFVLAQAIDFFRDALNSRKMATAVADGDVGRLYECLKYMLFTFAGSTHSNYKGYIPETLANLELESSPELKVALLLLLLINLQGLPGHFEEGDYVVEFFNRLLEDIVQHKNAQFDDNFIRNVVARNLHHIAELKLAWRTGTGMAPKSHSHTDPHTQPEMKTLLKLYHTEELHSRRPGRQIDDRVRNLRNGGLDKWIKKTLRTRRKQTTPSDTPPPSTGTDEEKVEEDENSEDPEDELDLGPSVYATRGSMAVVNGQLVMDDRDMMAGPSDEDLLAMEEVLGDSLGPDGREEDEATAEGDVSARGYRHSNRRLRAG</sequence>